<sequence>MEESMKDITARIRQDREKGGIKDEKEKTHEKNETEPVPINTPACLPDLIKHITSVKVTGQTKMLIRIDDDYINLLNKFEATLGFNVTQFLNFLSREFLEQNPGIKELIKNSLKEL</sequence>
<evidence type="ECO:0000313" key="2">
    <source>
        <dbReference type="EMBL" id="MVN23032.1"/>
    </source>
</evidence>
<keyword evidence="3" id="KW-1185">Reference proteome</keyword>
<name>A0A7K1T0D9_9SPHI</name>
<protein>
    <submittedName>
        <fullName evidence="2">Uncharacterized protein</fullName>
    </submittedName>
</protein>
<accession>A0A7K1T0D9</accession>
<evidence type="ECO:0000256" key="1">
    <source>
        <dbReference type="SAM" id="MobiDB-lite"/>
    </source>
</evidence>
<feature type="compositionally biased region" description="Basic and acidic residues" evidence="1">
    <location>
        <begin position="1"/>
        <end position="34"/>
    </location>
</feature>
<dbReference type="EMBL" id="WPIK01000016">
    <property type="protein sequence ID" value="MVN23032.1"/>
    <property type="molecule type" value="Genomic_DNA"/>
</dbReference>
<dbReference type="RefSeq" id="WP_157568865.1">
    <property type="nucleotide sequence ID" value="NZ_WPIK01000016.1"/>
</dbReference>
<dbReference type="AlphaFoldDB" id="A0A7K1T0D9"/>
<feature type="region of interest" description="Disordered" evidence="1">
    <location>
        <begin position="1"/>
        <end position="40"/>
    </location>
</feature>
<reference evidence="2 3" key="1">
    <citation type="submission" date="2019-12" db="EMBL/GenBank/DDBJ databases">
        <title>Mucilaginibacter sp. HMF7410 genome sequencing and assembly.</title>
        <authorList>
            <person name="Kang H."/>
            <person name="Cha I."/>
            <person name="Kim H."/>
            <person name="Joh K."/>
        </authorList>
    </citation>
    <scope>NUCLEOTIDE SEQUENCE [LARGE SCALE GENOMIC DNA]</scope>
    <source>
        <strain evidence="2 3">HMF7410</strain>
    </source>
</reference>
<organism evidence="2 3">
    <name type="scientific">Mucilaginibacter arboris</name>
    <dbReference type="NCBI Taxonomy" id="2682090"/>
    <lineage>
        <taxon>Bacteria</taxon>
        <taxon>Pseudomonadati</taxon>
        <taxon>Bacteroidota</taxon>
        <taxon>Sphingobacteriia</taxon>
        <taxon>Sphingobacteriales</taxon>
        <taxon>Sphingobacteriaceae</taxon>
        <taxon>Mucilaginibacter</taxon>
    </lineage>
</organism>
<dbReference type="Proteomes" id="UP000462014">
    <property type="component" value="Unassembled WGS sequence"/>
</dbReference>
<comment type="caution">
    <text evidence="2">The sequence shown here is derived from an EMBL/GenBank/DDBJ whole genome shotgun (WGS) entry which is preliminary data.</text>
</comment>
<evidence type="ECO:0000313" key="3">
    <source>
        <dbReference type="Proteomes" id="UP000462014"/>
    </source>
</evidence>
<proteinExistence type="predicted"/>
<gene>
    <name evidence="2" type="ORF">GO621_16010</name>
</gene>